<gene>
    <name evidence="10" type="ORF">M6B38_173400</name>
</gene>
<dbReference type="PROSITE" id="PS50102">
    <property type="entry name" value="RRM"/>
    <property type="match status" value="3"/>
</dbReference>
<feature type="region of interest" description="Disordered" evidence="8">
    <location>
        <begin position="1"/>
        <end position="79"/>
    </location>
</feature>
<dbReference type="Gene3D" id="3.30.70.330">
    <property type="match status" value="3"/>
</dbReference>
<dbReference type="PANTHER" id="PTHR47640">
    <property type="entry name" value="TRNA SELENOCYSTEINE 1-ASSOCIATED PROTEIN 1-RELATED-RELATED"/>
    <property type="match status" value="1"/>
</dbReference>
<feature type="domain" description="RRM" evidence="9">
    <location>
        <begin position="182"/>
        <end position="261"/>
    </location>
</feature>
<protein>
    <recommendedName>
        <fullName evidence="9">RRM domain-containing protein</fullName>
    </recommendedName>
</protein>
<feature type="region of interest" description="Disordered" evidence="8">
    <location>
        <begin position="441"/>
        <end position="469"/>
    </location>
</feature>
<evidence type="ECO:0000256" key="4">
    <source>
        <dbReference type="ARBA" id="ARBA00023242"/>
    </source>
</evidence>
<dbReference type="InterPro" id="IPR050825">
    <property type="entry name" value="RBM42_RBP45_47-like"/>
</dbReference>
<dbReference type="PANTHER" id="PTHR47640:SF48">
    <property type="entry name" value="POLYADENYLATE-BINDING PROTEIN RBP45B"/>
    <property type="match status" value="1"/>
</dbReference>
<dbReference type="InterPro" id="IPR035979">
    <property type="entry name" value="RBD_domain_sf"/>
</dbReference>
<dbReference type="CDD" id="cd12345">
    <property type="entry name" value="RRM2_SECp43_like"/>
    <property type="match status" value="1"/>
</dbReference>
<feature type="compositionally biased region" description="Polar residues" evidence="8">
    <location>
        <begin position="451"/>
        <end position="462"/>
    </location>
</feature>
<organism evidence="10 11">
    <name type="scientific">Iris pallida</name>
    <name type="common">Sweet iris</name>
    <dbReference type="NCBI Taxonomy" id="29817"/>
    <lineage>
        <taxon>Eukaryota</taxon>
        <taxon>Viridiplantae</taxon>
        <taxon>Streptophyta</taxon>
        <taxon>Embryophyta</taxon>
        <taxon>Tracheophyta</taxon>
        <taxon>Spermatophyta</taxon>
        <taxon>Magnoliopsida</taxon>
        <taxon>Liliopsida</taxon>
        <taxon>Asparagales</taxon>
        <taxon>Iridaceae</taxon>
        <taxon>Iridoideae</taxon>
        <taxon>Irideae</taxon>
        <taxon>Iris</taxon>
    </lineage>
</organism>
<dbReference type="CDD" id="cd12344">
    <property type="entry name" value="RRM1_SECp43_like"/>
    <property type="match status" value="1"/>
</dbReference>
<dbReference type="AlphaFoldDB" id="A0AAX6ESU7"/>
<evidence type="ECO:0000256" key="2">
    <source>
        <dbReference type="ARBA" id="ARBA00022737"/>
    </source>
</evidence>
<feature type="compositionally biased region" description="Low complexity" evidence="8">
    <location>
        <begin position="26"/>
        <end position="36"/>
    </location>
</feature>
<dbReference type="SUPFAM" id="SSF54928">
    <property type="entry name" value="RNA-binding domain, RBD"/>
    <property type="match status" value="3"/>
</dbReference>
<feature type="domain" description="RRM" evidence="9">
    <location>
        <begin position="89"/>
        <end position="169"/>
    </location>
</feature>
<evidence type="ECO:0000256" key="6">
    <source>
        <dbReference type="ARBA" id="ARBA00061708"/>
    </source>
</evidence>
<dbReference type="GO" id="GO:0003729">
    <property type="term" value="F:mRNA binding"/>
    <property type="evidence" value="ECO:0007669"/>
    <property type="project" value="InterPro"/>
</dbReference>
<accession>A0AAX6ESU7</accession>
<evidence type="ECO:0000256" key="8">
    <source>
        <dbReference type="SAM" id="MobiDB-lite"/>
    </source>
</evidence>
<keyword evidence="3 7" id="KW-0694">RNA-binding</keyword>
<proteinExistence type="inferred from homology"/>
<evidence type="ECO:0000313" key="10">
    <source>
        <dbReference type="EMBL" id="KAJ6807093.1"/>
    </source>
</evidence>
<keyword evidence="11" id="KW-1185">Reference proteome</keyword>
<dbReference type="GO" id="GO:0005829">
    <property type="term" value="C:cytosol"/>
    <property type="evidence" value="ECO:0007669"/>
    <property type="project" value="TreeGrafter"/>
</dbReference>
<name>A0AAX6ESU7_IRIPA</name>
<dbReference type="SMART" id="SM00360">
    <property type="entry name" value="RRM"/>
    <property type="match status" value="3"/>
</dbReference>
<evidence type="ECO:0000313" key="11">
    <source>
        <dbReference type="Proteomes" id="UP001140949"/>
    </source>
</evidence>
<dbReference type="Pfam" id="PF00076">
    <property type="entry name" value="RRM_1"/>
    <property type="match status" value="3"/>
</dbReference>
<dbReference type="GO" id="GO:0005634">
    <property type="term" value="C:nucleus"/>
    <property type="evidence" value="ECO:0007669"/>
    <property type="project" value="UniProtKB-SubCell"/>
</dbReference>
<dbReference type="FunFam" id="3.30.70.330:FF:000103">
    <property type="entry name" value="Polyadenylate-binding protein RBP47B"/>
    <property type="match status" value="1"/>
</dbReference>
<comment type="function">
    <text evidence="5">Heterogeneous nuclear ribonucleoprotein (hnRNP)-protein binding the poly(A) tail of mRNA and probably involved in some steps of pre-mRNA maturation.</text>
</comment>
<reference evidence="10" key="2">
    <citation type="submission" date="2023-04" db="EMBL/GenBank/DDBJ databases">
        <authorList>
            <person name="Bruccoleri R.E."/>
            <person name="Oakeley E.J."/>
            <person name="Faust A.-M."/>
            <person name="Dessus-Babus S."/>
            <person name="Altorfer M."/>
            <person name="Burckhardt D."/>
            <person name="Oertli M."/>
            <person name="Naumann U."/>
            <person name="Petersen F."/>
            <person name="Wong J."/>
        </authorList>
    </citation>
    <scope>NUCLEOTIDE SEQUENCE</scope>
    <source>
        <strain evidence="10">GSM-AAB239-AS_SAM_17_03QT</strain>
        <tissue evidence="10">Leaf</tissue>
    </source>
</reference>
<feature type="domain" description="RRM" evidence="9">
    <location>
        <begin position="291"/>
        <end position="363"/>
    </location>
</feature>
<feature type="compositionally biased region" description="Pro residues" evidence="8">
    <location>
        <begin position="37"/>
        <end position="53"/>
    </location>
</feature>
<dbReference type="FunFam" id="3.30.70.330:FF:000405">
    <property type="entry name" value="polyadenylate-binding protein RBP45"/>
    <property type="match status" value="1"/>
</dbReference>
<feature type="compositionally biased region" description="Pro residues" evidence="8">
    <location>
        <begin position="60"/>
        <end position="69"/>
    </location>
</feature>
<sequence>MMQPPMGPPAMNQQHQMAPPPPMPMAPQQQQQQWGMMPPPAPMWAQQPPPPPMWGQQPSQIPPPQPVPQAAPQYPAPVQVQPASADEIKTLWIGDLQHWMDETYVSGCFALSGEVISVKLIRNKQTGQIEGYGFIEFASRAAAERVLQTYNGTMMPNIEQPFRLNWASFGAGERRGDDGSDYTIFVGDLASDVSDYMLQETFRSHYPSVKGAKVVTDRTTGRSKGYGFVRFGDVNEQTRAMTEMNGMLCSTRAMRTGPATTKKTVGDQQYPTKASYQTTQGTQSENDPNNTTIFVGGLDSNVSEDELRNVFSAHGQLVHVKIPMGKRCGFVQFANRASAEEALLTLQGTQLGSQSIRLSWGRSPSIKQPQQPQQQDPNQWNGNYYGYGQGYYAQPPQDPNMYAYGAYANYGNYQQQQTLRADLVRTGFVIIAPHAHLVRSRAPRDGRHLSTPATQRLASPTTPKAPPMSYDAYDSRCRLAIRSMRTTYLRRFLDALTAPHDGPRGRPSFIPVVEWCRSSTVRAAP</sequence>
<dbReference type="Proteomes" id="UP001140949">
    <property type="component" value="Unassembled WGS sequence"/>
</dbReference>
<keyword evidence="4" id="KW-0539">Nucleus</keyword>
<evidence type="ECO:0000256" key="3">
    <source>
        <dbReference type="ARBA" id="ARBA00022884"/>
    </source>
</evidence>
<evidence type="ECO:0000256" key="7">
    <source>
        <dbReference type="PROSITE-ProRule" id="PRU00176"/>
    </source>
</evidence>
<evidence type="ECO:0000256" key="5">
    <source>
        <dbReference type="ARBA" id="ARBA00057395"/>
    </source>
</evidence>
<comment type="subcellular location">
    <subcellularLocation>
        <location evidence="1">Nucleus</location>
    </subcellularLocation>
</comment>
<dbReference type="FunFam" id="3.30.70.330:FF:000236">
    <property type="entry name" value="Polyadenylate-binding protein RBP45C"/>
    <property type="match status" value="1"/>
</dbReference>
<dbReference type="EMBL" id="JANAVB010034218">
    <property type="protein sequence ID" value="KAJ6807093.1"/>
    <property type="molecule type" value="Genomic_DNA"/>
</dbReference>
<evidence type="ECO:0000256" key="1">
    <source>
        <dbReference type="ARBA" id="ARBA00004123"/>
    </source>
</evidence>
<evidence type="ECO:0000259" key="9">
    <source>
        <dbReference type="PROSITE" id="PS50102"/>
    </source>
</evidence>
<feature type="region of interest" description="Disordered" evidence="8">
    <location>
        <begin position="258"/>
        <end position="291"/>
    </location>
</feature>
<feature type="compositionally biased region" description="Low complexity" evidence="8">
    <location>
        <begin position="70"/>
        <end position="79"/>
    </location>
</feature>
<dbReference type="InterPro" id="IPR012677">
    <property type="entry name" value="Nucleotide-bd_a/b_plait_sf"/>
</dbReference>
<dbReference type="InterPro" id="IPR000504">
    <property type="entry name" value="RRM_dom"/>
</dbReference>
<comment type="similarity">
    <text evidence="6">Belongs to the polyadenylate-binding RBP45 family.</text>
</comment>
<keyword evidence="2" id="KW-0677">Repeat</keyword>
<comment type="caution">
    <text evidence="10">The sequence shown here is derived from an EMBL/GenBank/DDBJ whole genome shotgun (WGS) entry which is preliminary data.</text>
</comment>
<reference evidence="10" key="1">
    <citation type="journal article" date="2023" name="GigaByte">
        <title>Genome assembly of the bearded iris, Iris pallida Lam.</title>
        <authorList>
            <person name="Bruccoleri R.E."/>
            <person name="Oakeley E.J."/>
            <person name="Faust A.M.E."/>
            <person name="Altorfer M."/>
            <person name="Dessus-Babus S."/>
            <person name="Burckhardt D."/>
            <person name="Oertli M."/>
            <person name="Naumann U."/>
            <person name="Petersen F."/>
            <person name="Wong J."/>
        </authorList>
    </citation>
    <scope>NUCLEOTIDE SEQUENCE</scope>
    <source>
        <strain evidence="10">GSM-AAB239-AS_SAM_17_03QT</strain>
    </source>
</reference>